<sequence length="94" mass="11086">MLVIRRSGNWLGSGQCKKNMPIKVPKPVKDPAILSRVLNLKRNHVYFMKNFRENDGDLCIYDLDEQTLDIVRVHDRDLDLKSTKPFWIRTFNVN</sequence>
<name>A0A0E0FXM6_ORYNI</name>
<protein>
    <recommendedName>
        <fullName evidence="3">DUF295 domain-containing protein</fullName>
    </recommendedName>
</protein>
<dbReference type="EnsemblPlants" id="ONIVA01G47020.1">
    <property type="protein sequence ID" value="ONIVA01G47020.1"/>
    <property type="gene ID" value="ONIVA01G47020"/>
</dbReference>
<proteinExistence type="predicted"/>
<dbReference type="AlphaFoldDB" id="A0A0E0FXM6"/>
<dbReference type="Gramene" id="ONIVA01G47020.1">
    <property type="protein sequence ID" value="ONIVA01G47020.1"/>
    <property type="gene ID" value="ONIVA01G47020"/>
</dbReference>
<reference evidence="1" key="2">
    <citation type="submission" date="2018-04" db="EMBL/GenBank/DDBJ databases">
        <title>OnivRS2 (Oryza nivara Reference Sequence Version 2).</title>
        <authorList>
            <person name="Zhang J."/>
            <person name="Kudrna D."/>
            <person name="Lee S."/>
            <person name="Talag J."/>
            <person name="Rajasekar S."/>
            <person name="Welchert J."/>
            <person name="Hsing Y.-I."/>
            <person name="Wing R.A."/>
        </authorList>
    </citation>
    <scope>NUCLEOTIDE SEQUENCE [LARGE SCALE GENOMIC DNA]</scope>
</reference>
<dbReference type="HOGENOM" id="CLU_2531017_0_0_1"/>
<accession>A0A0E0FXM6</accession>
<dbReference type="OMA" id="FWIRTFN"/>
<evidence type="ECO:0008006" key="3">
    <source>
        <dbReference type="Google" id="ProtNLM"/>
    </source>
</evidence>
<evidence type="ECO:0000313" key="2">
    <source>
        <dbReference type="Proteomes" id="UP000006591"/>
    </source>
</evidence>
<keyword evidence="2" id="KW-1185">Reference proteome</keyword>
<dbReference type="eggNOG" id="ENOG502R4W2">
    <property type="taxonomic scope" value="Eukaryota"/>
</dbReference>
<dbReference type="Proteomes" id="UP000006591">
    <property type="component" value="Chromosome 1"/>
</dbReference>
<organism evidence="1">
    <name type="scientific">Oryza nivara</name>
    <name type="common">Indian wild rice</name>
    <name type="synonym">Oryza sativa f. spontanea</name>
    <dbReference type="NCBI Taxonomy" id="4536"/>
    <lineage>
        <taxon>Eukaryota</taxon>
        <taxon>Viridiplantae</taxon>
        <taxon>Streptophyta</taxon>
        <taxon>Embryophyta</taxon>
        <taxon>Tracheophyta</taxon>
        <taxon>Spermatophyta</taxon>
        <taxon>Magnoliopsida</taxon>
        <taxon>Liliopsida</taxon>
        <taxon>Poales</taxon>
        <taxon>Poaceae</taxon>
        <taxon>BOP clade</taxon>
        <taxon>Oryzoideae</taxon>
        <taxon>Oryzeae</taxon>
        <taxon>Oryzinae</taxon>
        <taxon>Oryza</taxon>
    </lineage>
</organism>
<evidence type="ECO:0000313" key="1">
    <source>
        <dbReference type="EnsemblPlants" id="ONIVA01G47020.1"/>
    </source>
</evidence>
<reference evidence="1" key="1">
    <citation type="submission" date="2015-04" db="UniProtKB">
        <authorList>
            <consortium name="EnsemblPlants"/>
        </authorList>
    </citation>
    <scope>IDENTIFICATION</scope>
    <source>
        <strain evidence="1">SL10</strain>
    </source>
</reference>